<dbReference type="InterPro" id="IPR023753">
    <property type="entry name" value="FAD/NAD-binding_dom"/>
</dbReference>
<dbReference type="GO" id="GO:0016491">
    <property type="term" value="F:oxidoreductase activity"/>
    <property type="evidence" value="ECO:0007669"/>
    <property type="project" value="UniProtKB-KW"/>
</dbReference>
<keyword evidence="1" id="KW-0285">Flavoprotein</keyword>
<dbReference type="KEGG" id="bmx:BMS_1152"/>
<keyword evidence="2" id="KW-0560">Oxidoreductase</keyword>
<gene>
    <name evidence="4" type="ordered locus">BMS_1152</name>
</gene>
<keyword evidence="5" id="KW-1185">Reference proteome</keyword>
<dbReference type="InterPro" id="IPR050097">
    <property type="entry name" value="Ferredoxin-NADP_redctase_2"/>
</dbReference>
<dbReference type="Proteomes" id="UP000008963">
    <property type="component" value="Chromosome"/>
</dbReference>
<proteinExistence type="predicted"/>
<dbReference type="EMBL" id="FQ312005">
    <property type="protein sequence ID" value="CBW26030.1"/>
    <property type="molecule type" value="Genomic_DNA"/>
</dbReference>
<evidence type="ECO:0000256" key="2">
    <source>
        <dbReference type="ARBA" id="ARBA00023002"/>
    </source>
</evidence>
<dbReference type="InterPro" id="IPR036188">
    <property type="entry name" value="FAD/NAD-bd_sf"/>
</dbReference>
<dbReference type="Gene3D" id="3.50.50.60">
    <property type="entry name" value="FAD/NAD(P)-binding domain"/>
    <property type="match status" value="2"/>
</dbReference>
<dbReference type="AlphaFoldDB" id="E1WYI2"/>
<organism evidence="4 5">
    <name type="scientific">Halobacteriovorax marinus (strain ATCC BAA-682 / DSM 15412 / SJ)</name>
    <name type="common">Bacteriovorax marinus</name>
    <dbReference type="NCBI Taxonomy" id="862908"/>
    <lineage>
        <taxon>Bacteria</taxon>
        <taxon>Pseudomonadati</taxon>
        <taxon>Bdellovibrionota</taxon>
        <taxon>Bacteriovoracia</taxon>
        <taxon>Bacteriovoracales</taxon>
        <taxon>Halobacteriovoraceae</taxon>
        <taxon>Halobacteriovorax</taxon>
    </lineage>
</organism>
<dbReference type="STRING" id="862908.BMS_1152"/>
<dbReference type="PATRIC" id="fig|862908.3.peg.1096"/>
<dbReference type="RefSeq" id="WP_014243814.1">
    <property type="nucleotide sequence ID" value="NC_016620.1"/>
</dbReference>
<accession>E1WYI2</accession>
<dbReference type="HOGENOM" id="CLU_031864_5_0_7"/>
<feature type="domain" description="FAD/NAD(P)-binding" evidence="3">
    <location>
        <begin position="5"/>
        <end position="282"/>
    </location>
</feature>
<sequence length="301" mass="32941">MKEVEVLIIGGSHAGLSAAMSLGRLRRTALIVDSGNPRNKVSKHANNIAGLDGINPNELRSRSLRDLEKYNTIEFLKGSVSNLLKEGSKFIATLSDSTCIRARKVILSFGVKDKMPNISGLSEQWGKNVFHCPYCHGHEFQDREIGFIGNGQFAEHIVPMLFSLSPHITIFTMGPAEFSKDFKEKLEEKNISVIEWPIDSLGIEGEFLKSIILNNGEEFELDALFSGPILPLELKSTLADSLGCEKDEMGFIKVDKMGKTNVDGVFAAGDIVTMQHSVVRATSTGQIAGSGVVAELVRENF</sequence>
<name>E1WYI2_HALMS</name>
<dbReference type="SUPFAM" id="SSF51905">
    <property type="entry name" value="FAD/NAD(P)-binding domain"/>
    <property type="match status" value="1"/>
</dbReference>
<dbReference type="PANTHER" id="PTHR48105">
    <property type="entry name" value="THIOREDOXIN REDUCTASE 1-RELATED-RELATED"/>
    <property type="match status" value="1"/>
</dbReference>
<evidence type="ECO:0000259" key="3">
    <source>
        <dbReference type="Pfam" id="PF07992"/>
    </source>
</evidence>
<dbReference type="PRINTS" id="PR00368">
    <property type="entry name" value="FADPNR"/>
</dbReference>
<dbReference type="PRINTS" id="PR00469">
    <property type="entry name" value="PNDRDTASEII"/>
</dbReference>
<dbReference type="eggNOG" id="COG0492">
    <property type="taxonomic scope" value="Bacteria"/>
</dbReference>
<reference evidence="5" key="1">
    <citation type="journal article" date="2013" name="ISME J.">
        <title>A small predatory core genome in the divergent marine Bacteriovorax marinus SJ and the terrestrial Bdellovibrio bacteriovorus.</title>
        <authorList>
            <person name="Crossman L.C."/>
            <person name="Chen H."/>
            <person name="Cerdeno-Tarraga A.M."/>
            <person name="Brooks K."/>
            <person name="Quail M.A."/>
            <person name="Pineiro S.A."/>
            <person name="Hobley L."/>
            <person name="Sockett R.E."/>
            <person name="Bentley S.D."/>
            <person name="Parkhill J."/>
            <person name="Williams H.N."/>
            <person name="Stine O.C."/>
        </authorList>
    </citation>
    <scope>NUCLEOTIDE SEQUENCE [LARGE SCALE GENOMIC DNA]</scope>
    <source>
        <strain evidence="5">ATCC BAA-682 / DSM 15412 / SJ</strain>
    </source>
</reference>
<dbReference type="OrthoDB" id="9806179at2"/>
<evidence type="ECO:0000313" key="5">
    <source>
        <dbReference type="Proteomes" id="UP000008963"/>
    </source>
</evidence>
<dbReference type="Pfam" id="PF07992">
    <property type="entry name" value="Pyr_redox_2"/>
    <property type="match status" value="1"/>
</dbReference>
<evidence type="ECO:0000256" key="1">
    <source>
        <dbReference type="ARBA" id="ARBA00022630"/>
    </source>
</evidence>
<evidence type="ECO:0000313" key="4">
    <source>
        <dbReference type="EMBL" id="CBW26030.1"/>
    </source>
</evidence>
<protein>
    <recommendedName>
        <fullName evidence="3">FAD/NAD(P)-binding domain-containing protein</fullName>
    </recommendedName>
</protein>